<evidence type="ECO:0000259" key="3">
    <source>
        <dbReference type="Pfam" id="PF12000"/>
    </source>
</evidence>
<feature type="domain" description="Glycosyl transferase family 4" evidence="3">
    <location>
        <begin position="26"/>
        <end position="191"/>
    </location>
</feature>
<sequence>MQLLFFHQNFPGQYRHLAVAMARRKGTKVIGLGQTETPSLPGITQLRYKPPEPGKTTPHPYLVRTEGHIRHGQAAARAALELRRKGFRPDIICAHPGWGEGLFLKDVFPEAKMILYWEYFFRSKGGDIGFDPPGRAISLDEAARTRVQNTIQLIQLDAADWGISPTRWQWSRYPEWARSRISVIHEGIDTAIASPRGQASFTLPDGRTLTPEDEVTSFVARNLEPYRGFPQFMRALPSFQKLRPKAQVVVVGGDGVSYGRAPAEGGSWREVMLRELDGRLDLSRIHFVGRVPYAQLLNLFRLTRAHLYLTYPFVLSWSMLDAMACGAAILGSATAPVQEVIQDGINGRLVDFFQPDAIAEALAGMLANPEAQAPLKAAARRHVETHYDLHGICLPRQIALLDAIAAGQPAPDFQG</sequence>
<organism evidence="4 5">
    <name type="scientific">Sediminicoccus rosea</name>
    <dbReference type="NCBI Taxonomy" id="1225128"/>
    <lineage>
        <taxon>Bacteria</taxon>
        <taxon>Pseudomonadati</taxon>
        <taxon>Pseudomonadota</taxon>
        <taxon>Alphaproteobacteria</taxon>
        <taxon>Acetobacterales</taxon>
        <taxon>Roseomonadaceae</taxon>
        <taxon>Sediminicoccus</taxon>
    </lineage>
</organism>
<evidence type="ECO:0000313" key="5">
    <source>
        <dbReference type="Proteomes" id="UP001305521"/>
    </source>
</evidence>
<reference evidence="4 5" key="1">
    <citation type="submission" date="2023-11" db="EMBL/GenBank/DDBJ databases">
        <title>Arctic aerobic anoxygenic photoheterotroph Sediminicoccus rosea KRV36 adapts its photosynthesis to long days of polar summer.</title>
        <authorList>
            <person name="Tomasch J."/>
            <person name="Kopejtka K."/>
            <person name="Bily T."/>
            <person name="Gardiner A.T."/>
            <person name="Gardian Z."/>
            <person name="Shivaramu S."/>
            <person name="Koblizek M."/>
            <person name="Engelhardt F."/>
            <person name="Kaftan D."/>
        </authorList>
    </citation>
    <scope>NUCLEOTIDE SEQUENCE [LARGE SCALE GENOMIC DNA]</scope>
    <source>
        <strain evidence="4 5">R-30</strain>
    </source>
</reference>
<accession>A0ABZ0PFR3</accession>
<feature type="domain" description="Glycosyl transferase family 1" evidence="2">
    <location>
        <begin position="210"/>
        <end position="381"/>
    </location>
</feature>
<dbReference type="InterPro" id="IPR022623">
    <property type="entry name" value="Glyco_trans_4"/>
</dbReference>
<gene>
    <name evidence="4" type="ORF">R9Z33_19710</name>
</gene>
<dbReference type="Pfam" id="PF00534">
    <property type="entry name" value="Glycos_transf_1"/>
    <property type="match status" value="1"/>
</dbReference>
<dbReference type="RefSeq" id="WP_318648268.1">
    <property type="nucleotide sequence ID" value="NZ_CP137852.1"/>
</dbReference>
<dbReference type="CDD" id="cd03818">
    <property type="entry name" value="GT4_ExpC-like"/>
    <property type="match status" value="1"/>
</dbReference>
<proteinExistence type="predicted"/>
<keyword evidence="1" id="KW-0808">Transferase</keyword>
<evidence type="ECO:0000259" key="2">
    <source>
        <dbReference type="Pfam" id="PF00534"/>
    </source>
</evidence>
<protein>
    <submittedName>
        <fullName evidence="4">Glycosyltransferase family 4 protein</fullName>
    </submittedName>
</protein>
<dbReference type="SUPFAM" id="SSF53756">
    <property type="entry name" value="UDP-Glycosyltransferase/glycogen phosphorylase"/>
    <property type="match status" value="1"/>
</dbReference>
<dbReference type="PANTHER" id="PTHR46401">
    <property type="entry name" value="GLYCOSYLTRANSFERASE WBBK-RELATED"/>
    <property type="match status" value="1"/>
</dbReference>
<evidence type="ECO:0000256" key="1">
    <source>
        <dbReference type="ARBA" id="ARBA00022679"/>
    </source>
</evidence>
<dbReference type="PANTHER" id="PTHR46401:SF2">
    <property type="entry name" value="GLYCOSYLTRANSFERASE WBBK-RELATED"/>
    <property type="match status" value="1"/>
</dbReference>
<dbReference type="InterPro" id="IPR001296">
    <property type="entry name" value="Glyco_trans_1"/>
</dbReference>
<name>A0ABZ0PFR3_9PROT</name>
<evidence type="ECO:0000313" key="4">
    <source>
        <dbReference type="EMBL" id="WPB84311.1"/>
    </source>
</evidence>
<dbReference type="Gene3D" id="3.40.50.2000">
    <property type="entry name" value="Glycogen Phosphorylase B"/>
    <property type="match status" value="1"/>
</dbReference>
<dbReference type="Pfam" id="PF12000">
    <property type="entry name" value="Glyco_trans_4_3"/>
    <property type="match status" value="1"/>
</dbReference>
<dbReference type="EMBL" id="CP137852">
    <property type="protein sequence ID" value="WPB84311.1"/>
    <property type="molecule type" value="Genomic_DNA"/>
</dbReference>
<dbReference type="Proteomes" id="UP001305521">
    <property type="component" value="Chromosome"/>
</dbReference>
<keyword evidence="5" id="KW-1185">Reference proteome</keyword>